<keyword evidence="4" id="KW-0560">Oxidoreductase</keyword>
<dbReference type="RefSeq" id="XP_025433129.1">
    <property type="nucleotide sequence ID" value="XM_025571677.1"/>
</dbReference>
<dbReference type="Pfam" id="PF01494">
    <property type="entry name" value="FAD_binding_3"/>
    <property type="match status" value="1"/>
</dbReference>
<dbReference type="Proteomes" id="UP000248349">
    <property type="component" value="Unassembled WGS sequence"/>
</dbReference>
<dbReference type="AlphaFoldDB" id="A0A318ZJW6"/>
<evidence type="ECO:0000256" key="1">
    <source>
        <dbReference type="ARBA" id="ARBA00001974"/>
    </source>
</evidence>
<dbReference type="PANTHER" id="PTHR43004">
    <property type="entry name" value="TRK SYSTEM POTASSIUM UPTAKE PROTEIN"/>
    <property type="match status" value="1"/>
</dbReference>
<protein>
    <submittedName>
        <fullName evidence="7">Putative FAD binding monooxygenase</fullName>
    </submittedName>
</protein>
<sequence>MHNRTEVLIVGAGPTGLVMALWLTRQGIKVRITDRAEHSATTSRALAVHARTLELYRQLDLGDRLVSLGHPLGATNVWTQGVHRFRVPFGHFGTGLTPYPYILIVPQDAHEHLLEERLKEMGVEVERNQELVDFAETDGGVVARFRKPQAQISPEPNDAENGLQTSEAAYIVGCDGAHSIVRRAADIDFAGETYGQIFFVADVEGQGPAINGEGHVQLDGEVTFLTLAYDSKRHARLVGNVDGKQLARIQANKDMSDVKFEDIAVAAPAMRHMMQIDKVNWFATYRVHHRVAENFRNGRAFLVGDAAHIHSPVGGQGMNTGIGDAINLAWKMAAVLHSRADVSLLDTYETERRAFALTLVETTDSAFTKLAARGWLANLVRCYIIPFFVKIAVQFGFIRQRIFFGLSQIKLQYHKSPLSAGIAGSVRGGDRLPWVSDGETDNFVPLKEITWQVHVYGEVLTELAEWCQVKNVPLHQFKWNAQYGQAGLARNAAYLIRPDMYVAVAEVLGKPERFDSYLRDFELDIE</sequence>
<dbReference type="InterPro" id="IPR050641">
    <property type="entry name" value="RIFMO-like"/>
</dbReference>
<dbReference type="InterPro" id="IPR036188">
    <property type="entry name" value="FAD/NAD-bd_sf"/>
</dbReference>
<keyword evidence="5" id="KW-0472">Membrane</keyword>
<evidence type="ECO:0000256" key="2">
    <source>
        <dbReference type="ARBA" id="ARBA00022630"/>
    </source>
</evidence>
<evidence type="ECO:0000313" key="7">
    <source>
        <dbReference type="EMBL" id="PYH47147.1"/>
    </source>
</evidence>
<dbReference type="EMBL" id="KZ821225">
    <property type="protein sequence ID" value="PYH47147.1"/>
    <property type="molecule type" value="Genomic_DNA"/>
</dbReference>
<evidence type="ECO:0000256" key="5">
    <source>
        <dbReference type="SAM" id="Phobius"/>
    </source>
</evidence>
<dbReference type="STRING" id="1450539.A0A318ZJW6"/>
<dbReference type="InterPro" id="IPR002938">
    <property type="entry name" value="FAD-bd"/>
</dbReference>
<feature type="domain" description="FAD-binding" evidence="6">
    <location>
        <begin position="4"/>
        <end position="362"/>
    </location>
</feature>
<keyword evidence="8" id="KW-1185">Reference proteome</keyword>
<comment type="cofactor">
    <cofactor evidence="1">
        <name>FAD</name>
        <dbReference type="ChEBI" id="CHEBI:57692"/>
    </cofactor>
</comment>
<dbReference type="GO" id="GO:0016709">
    <property type="term" value="F:oxidoreductase activity, acting on paired donors, with incorporation or reduction of molecular oxygen, NAD(P)H as one donor, and incorporation of one atom of oxygen"/>
    <property type="evidence" value="ECO:0007669"/>
    <property type="project" value="UniProtKB-ARBA"/>
</dbReference>
<keyword evidence="3" id="KW-0274">FAD</keyword>
<evidence type="ECO:0000259" key="6">
    <source>
        <dbReference type="Pfam" id="PF01494"/>
    </source>
</evidence>
<keyword evidence="7" id="KW-0503">Monooxygenase</keyword>
<accession>A0A318ZJW6</accession>
<proteinExistence type="predicted"/>
<gene>
    <name evidence="7" type="ORF">BP01DRAFT_292025</name>
</gene>
<reference evidence="7 8" key="1">
    <citation type="submission" date="2016-12" db="EMBL/GenBank/DDBJ databases">
        <title>The genomes of Aspergillus section Nigri reveals drivers in fungal speciation.</title>
        <authorList>
            <consortium name="DOE Joint Genome Institute"/>
            <person name="Vesth T.C."/>
            <person name="Nybo J."/>
            <person name="Theobald S."/>
            <person name="Brandl J."/>
            <person name="Frisvad J.C."/>
            <person name="Nielsen K.F."/>
            <person name="Lyhne E.K."/>
            <person name="Kogle M.E."/>
            <person name="Kuo A."/>
            <person name="Riley R."/>
            <person name="Clum A."/>
            <person name="Nolan M."/>
            <person name="Lipzen A."/>
            <person name="Salamov A."/>
            <person name="Henrissat B."/>
            <person name="Wiebenga A."/>
            <person name="De Vries R.P."/>
            <person name="Grigoriev I.V."/>
            <person name="Mortensen U.H."/>
            <person name="Andersen M.R."/>
            <person name="Baker S.E."/>
        </authorList>
    </citation>
    <scope>NUCLEOTIDE SEQUENCE [LARGE SCALE GENOMIC DNA]</scope>
    <source>
        <strain evidence="7 8">JOP 1030-1</strain>
    </source>
</reference>
<dbReference type="PRINTS" id="PR00420">
    <property type="entry name" value="RNGMNOXGNASE"/>
</dbReference>
<dbReference type="GO" id="GO:0071949">
    <property type="term" value="F:FAD binding"/>
    <property type="evidence" value="ECO:0007669"/>
    <property type="project" value="InterPro"/>
</dbReference>
<name>A0A318ZJW6_9EURO</name>
<dbReference type="OrthoDB" id="2096480at2759"/>
<dbReference type="Gene3D" id="3.30.70.2450">
    <property type="match status" value="1"/>
</dbReference>
<organism evidence="7 8">
    <name type="scientific">Aspergillus saccharolyticus JOP 1030-1</name>
    <dbReference type="NCBI Taxonomy" id="1450539"/>
    <lineage>
        <taxon>Eukaryota</taxon>
        <taxon>Fungi</taxon>
        <taxon>Dikarya</taxon>
        <taxon>Ascomycota</taxon>
        <taxon>Pezizomycotina</taxon>
        <taxon>Eurotiomycetes</taxon>
        <taxon>Eurotiomycetidae</taxon>
        <taxon>Eurotiales</taxon>
        <taxon>Aspergillaceae</taxon>
        <taxon>Aspergillus</taxon>
        <taxon>Aspergillus subgen. Circumdati</taxon>
    </lineage>
</organism>
<feature type="transmembrane region" description="Helical" evidence="5">
    <location>
        <begin position="7"/>
        <end position="24"/>
    </location>
</feature>
<keyword evidence="5" id="KW-1133">Transmembrane helix</keyword>
<dbReference type="SUPFAM" id="SSF51905">
    <property type="entry name" value="FAD/NAD(P)-binding domain"/>
    <property type="match status" value="1"/>
</dbReference>
<dbReference type="GeneID" id="37072905"/>
<dbReference type="Gene3D" id="3.50.50.60">
    <property type="entry name" value="FAD/NAD(P)-binding domain"/>
    <property type="match status" value="1"/>
</dbReference>
<keyword evidence="5" id="KW-0812">Transmembrane</keyword>
<evidence type="ECO:0000256" key="4">
    <source>
        <dbReference type="ARBA" id="ARBA00023002"/>
    </source>
</evidence>
<evidence type="ECO:0000256" key="3">
    <source>
        <dbReference type="ARBA" id="ARBA00022827"/>
    </source>
</evidence>
<dbReference type="PANTHER" id="PTHR43004:SF19">
    <property type="entry name" value="BINDING MONOOXYGENASE, PUTATIVE (JCVI)-RELATED"/>
    <property type="match status" value="1"/>
</dbReference>
<evidence type="ECO:0000313" key="8">
    <source>
        <dbReference type="Proteomes" id="UP000248349"/>
    </source>
</evidence>
<keyword evidence="2" id="KW-0285">Flavoprotein</keyword>